<evidence type="ECO:0000256" key="3">
    <source>
        <dbReference type="ARBA" id="ARBA00023212"/>
    </source>
</evidence>
<accession>A0AA84ZZE7</accession>
<dbReference type="GO" id="GO:0006915">
    <property type="term" value="P:apoptotic process"/>
    <property type="evidence" value="ECO:0007669"/>
    <property type="project" value="TreeGrafter"/>
</dbReference>
<evidence type="ECO:0000256" key="4">
    <source>
        <dbReference type="SAM" id="Coils"/>
    </source>
</evidence>
<name>A0AA84ZZE7_9TREM</name>
<evidence type="ECO:0000256" key="1">
    <source>
        <dbReference type="ARBA" id="ARBA00004245"/>
    </source>
</evidence>
<protein>
    <recommendedName>
        <fullName evidence="7">Trichoplein keratin filament-binding protein</fullName>
    </recommendedName>
</protein>
<keyword evidence="2" id="KW-0963">Cytoplasm</keyword>
<evidence type="ECO:0000313" key="6">
    <source>
        <dbReference type="WBParaSite" id="SMRG1_56310.1"/>
    </source>
</evidence>
<dbReference type="WBParaSite" id="SMRG1_56310.1">
    <property type="protein sequence ID" value="SMRG1_56310.1"/>
    <property type="gene ID" value="SMRG1_56310"/>
</dbReference>
<reference evidence="6" key="1">
    <citation type="submission" date="2023-11" db="UniProtKB">
        <authorList>
            <consortium name="WormBaseParasite"/>
        </authorList>
    </citation>
    <scope>IDENTIFICATION</scope>
</reference>
<feature type="coiled-coil region" evidence="4">
    <location>
        <begin position="222"/>
        <end position="249"/>
    </location>
</feature>
<dbReference type="Proteomes" id="UP000050790">
    <property type="component" value="Unassembled WGS sequence"/>
</dbReference>
<evidence type="ECO:0008006" key="7">
    <source>
        <dbReference type="Google" id="ProtNLM"/>
    </source>
</evidence>
<dbReference type="AlphaFoldDB" id="A0AA84ZZE7"/>
<evidence type="ECO:0000256" key="2">
    <source>
        <dbReference type="ARBA" id="ARBA00022490"/>
    </source>
</evidence>
<comment type="subcellular location">
    <subcellularLocation>
        <location evidence="1">Cytoplasm</location>
        <location evidence="1">Cytoskeleton</location>
    </subcellularLocation>
</comment>
<dbReference type="InterPro" id="IPR043596">
    <property type="entry name" value="CFAP53/TCHP"/>
</dbReference>
<keyword evidence="4" id="KW-0175">Coiled coil</keyword>
<organism evidence="5 6">
    <name type="scientific">Schistosoma margrebowiei</name>
    <dbReference type="NCBI Taxonomy" id="48269"/>
    <lineage>
        <taxon>Eukaryota</taxon>
        <taxon>Metazoa</taxon>
        <taxon>Spiralia</taxon>
        <taxon>Lophotrochozoa</taxon>
        <taxon>Platyhelminthes</taxon>
        <taxon>Trematoda</taxon>
        <taxon>Digenea</taxon>
        <taxon>Strigeidida</taxon>
        <taxon>Schistosomatoidea</taxon>
        <taxon>Schistosomatidae</taxon>
        <taxon>Schistosoma</taxon>
    </lineage>
</organism>
<sequence length="371" mass="44771">MKYQDMVIKRNNIEFEKLAQWKRYSDYLNNSTVRTEKEKQWSSNKYLINSSQDFVGKNNEHSQKSLQARRNKLLQLLENDAENEKNLLKAYSEYSKSKSAMLIRSTALKKERDSEKEKMAETLLIEHFKKNNSDVRDMLRAAGQNEVADHWNDQLNERNKLKQSENIGQIVSDEMESDIKMYEDKHNVEIELKRLQDKEKHLEYLQKQLCELNNREIEAKRLVEKEKDLIKQLAKIDQLEHERRIIEEKCQRELYGRALLHQHQTALRRRSLSVQNELKADLDWLNQLTEQENFDYEADIERRQKEKENILAIQKLVEYELQKEQIRELELNELEVYEASKLWAKREEEWRNETAIRQKLLHEVRRVQDTV</sequence>
<dbReference type="GO" id="GO:0045095">
    <property type="term" value="C:keratin filament"/>
    <property type="evidence" value="ECO:0007669"/>
    <property type="project" value="TreeGrafter"/>
</dbReference>
<proteinExistence type="predicted"/>
<keyword evidence="3" id="KW-0206">Cytoskeleton</keyword>
<dbReference type="PANTHER" id="PTHR31183:SF2">
    <property type="entry name" value="TRICHOPLEIN KERATIN FILAMENT-BINDING PROTEIN"/>
    <property type="match status" value="1"/>
</dbReference>
<evidence type="ECO:0000313" key="5">
    <source>
        <dbReference type="Proteomes" id="UP000050790"/>
    </source>
</evidence>
<dbReference type="PANTHER" id="PTHR31183">
    <property type="entry name" value="TRICHOPLEIN KERATIN FILAMENT-BINDING PROTEIN FAMILY MEMBER"/>
    <property type="match status" value="1"/>
</dbReference>